<evidence type="ECO:0000313" key="1">
    <source>
        <dbReference type="EMBL" id="VCU68801.1"/>
    </source>
</evidence>
<reference evidence="1 2" key="1">
    <citation type="submission" date="2018-10" db="EMBL/GenBank/DDBJ databases">
        <authorList>
            <person name="Criscuolo A."/>
        </authorList>
    </citation>
    <scope>NUCLEOTIDE SEQUENCE [LARGE SCALE GENOMIC DNA]</scope>
    <source>
        <strain evidence="1">DnA1</strain>
    </source>
</reference>
<evidence type="ECO:0000313" key="2">
    <source>
        <dbReference type="Proteomes" id="UP000277294"/>
    </source>
</evidence>
<dbReference type="SMART" id="SM00882">
    <property type="entry name" value="CoA_trans"/>
    <property type="match status" value="1"/>
</dbReference>
<organism evidence="1 2">
    <name type="scientific">Pigmentiphaga humi</name>
    <dbReference type="NCBI Taxonomy" id="2478468"/>
    <lineage>
        <taxon>Bacteria</taxon>
        <taxon>Pseudomonadati</taxon>
        <taxon>Pseudomonadota</taxon>
        <taxon>Betaproteobacteria</taxon>
        <taxon>Burkholderiales</taxon>
        <taxon>Alcaligenaceae</taxon>
        <taxon>Pigmentiphaga</taxon>
    </lineage>
</organism>
<sequence>MGRPMEEPLRHKFMIPLEEQLPADPKRRSKLISLEEAGRIIASKRTLSLAGSHSADGAMALIRAAIRAGASGMTMIPPVTASIAADLPIAAKMLEKLYLSYVGFEYLGTAPAFRQAAKDRSLDIVEADEPFIILGTQAAAGGRPFAPVQYLYEAISAPALNPELKKVVDPFSGREVYAVPPLKSDVFIMHAQAADEYGNAQCWGGTGQERDKAKAADIVIVQADEIVGAEAITKDPARTTIPGLWVDYVVHAPYGAHPTFSSANYALDEEHLKRYLSMVREGQAQQYLDEFVFGLDHFEYLEKIGGLRKLTQLRRMLAA</sequence>
<gene>
    <name evidence="1" type="primary">gctA</name>
    <name evidence="1" type="ORF">PIGHUM_00859</name>
</gene>
<name>A0A3P4AYZ8_9BURK</name>
<dbReference type="InterPro" id="IPR037171">
    <property type="entry name" value="NagB/RpiA_transferase-like"/>
</dbReference>
<dbReference type="Gene3D" id="3.40.1080.10">
    <property type="entry name" value="Glutaconate Coenzyme A-transferase"/>
    <property type="match status" value="1"/>
</dbReference>
<dbReference type="EC" id="2.8.3.12" evidence="1"/>
<dbReference type="EMBL" id="UWPJ01000008">
    <property type="protein sequence ID" value="VCU68801.1"/>
    <property type="molecule type" value="Genomic_DNA"/>
</dbReference>
<accession>A0A3P4AYZ8</accession>
<dbReference type="PANTHER" id="PTHR43293:SF3">
    <property type="entry name" value="CHOLESTEROL RING-CLEAVING HYDROLASE IPDB SUBUNIT"/>
    <property type="match status" value="1"/>
</dbReference>
<dbReference type="Pfam" id="PF01144">
    <property type="entry name" value="CoA_trans"/>
    <property type="match status" value="1"/>
</dbReference>
<protein>
    <submittedName>
        <fullName evidence="1">Glutaconate CoA-transferase subunit A</fullName>
        <ecNumber evidence="1">2.8.3.12</ecNumber>
    </submittedName>
</protein>
<keyword evidence="2" id="KW-1185">Reference proteome</keyword>
<dbReference type="InterPro" id="IPR004165">
    <property type="entry name" value="CoA_trans_fam_I"/>
</dbReference>
<proteinExistence type="predicted"/>
<dbReference type="GO" id="GO:0018730">
    <property type="term" value="F:glutaconate CoA-transferase activity"/>
    <property type="evidence" value="ECO:0007669"/>
    <property type="project" value="UniProtKB-EC"/>
</dbReference>
<dbReference type="AlphaFoldDB" id="A0A3P4AYZ8"/>
<dbReference type="Proteomes" id="UP000277294">
    <property type="component" value="Unassembled WGS sequence"/>
</dbReference>
<keyword evidence="1" id="KW-0808">Transferase</keyword>
<dbReference type="SUPFAM" id="SSF100950">
    <property type="entry name" value="NagB/RpiA/CoA transferase-like"/>
    <property type="match status" value="1"/>
</dbReference>
<dbReference type="PANTHER" id="PTHR43293">
    <property type="entry name" value="ACETATE COA-TRANSFERASE YDIF"/>
    <property type="match status" value="1"/>
</dbReference>